<accession>A0ABV6RQX4</accession>
<sequence>MNKPMMPATLRALETAEAGLFIAAEPPPANLDSRFREFVDAAEFPCVGAKTALARDGIRTIELDALDNPNDDARLMARLEVFAREVESLPADSLDVLSLVALYRAPTVIDELQFERLLWKQLQRLHDLDVARGVPWADDVSADPSDARFSMSLAGHPFFVIGLHPEASRLARRFELPALVFNSHRQFDRLREDGRFLRIKRATRKRDRALQGSINPNLADYGKASEARQYSGRHVERRWKCPFQPRSPH</sequence>
<evidence type="ECO:0000313" key="2">
    <source>
        <dbReference type="Proteomes" id="UP001589896"/>
    </source>
</evidence>
<protein>
    <submittedName>
        <fullName evidence="1">Guanitoxin biosynthesis heme-dependent pre-guanitoxin N-hydroxylase GntA</fullName>
    </submittedName>
</protein>
<dbReference type="RefSeq" id="WP_386670065.1">
    <property type="nucleotide sequence ID" value="NZ_JBHLTG010000003.1"/>
</dbReference>
<organism evidence="1 2">
    <name type="scientific">Lysobacter korlensis</name>
    <dbReference type="NCBI Taxonomy" id="553636"/>
    <lineage>
        <taxon>Bacteria</taxon>
        <taxon>Pseudomonadati</taxon>
        <taxon>Pseudomonadota</taxon>
        <taxon>Gammaproteobacteria</taxon>
        <taxon>Lysobacterales</taxon>
        <taxon>Lysobacteraceae</taxon>
        <taxon>Lysobacter</taxon>
    </lineage>
</organism>
<dbReference type="InterPro" id="IPR014988">
    <property type="entry name" value="Uncharacterised_YqcI/YcgG"/>
</dbReference>
<dbReference type="Pfam" id="PF08892">
    <property type="entry name" value="YqcI_YcgG"/>
    <property type="match status" value="1"/>
</dbReference>
<reference evidence="1 2" key="1">
    <citation type="submission" date="2024-09" db="EMBL/GenBank/DDBJ databases">
        <authorList>
            <person name="Sun Q."/>
            <person name="Mori K."/>
        </authorList>
    </citation>
    <scope>NUCLEOTIDE SEQUENCE [LARGE SCALE GENOMIC DNA]</scope>
    <source>
        <strain evidence="1 2">KCTC 23076</strain>
    </source>
</reference>
<comment type="caution">
    <text evidence="1">The sequence shown here is derived from an EMBL/GenBank/DDBJ whole genome shotgun (WGS) entry which is preliminary data.</text>
</comment>
<dbReference type="PANTHER" id="PTHR40045">
    <property type="entry name" value="YCGG FAMILY PROTEIN"/>
    <property type="match status" value="1"/>
</dbReference>
<evidence type="ECO:0000313" key="1">
    <source>
        <dbReference type="EMBL" id="MFC0679371.1"/>
    </source>
</evidence>
<dbReference type="Proteomes" id="UP001589896">
    <property type="component" value="Unassembled WGS sequence"/>
</dbReference>
<dbReference type="NCBIfam" id="NF041366">
    <property type="entry name" value="GntA_guanitoxin"/>
    <property type="match status" value="1"/>
</dbReference>
<keyword evidence="2" id="KW-1185">Reference proteome</keyword>
<gene>
    <name evidence="1" type="primary">gntA</name>
    <name evidence="1" type="ORF">ACFFGH_16165</name>
</gene>
<name>A0ABV6RQX4_9GAMM</name>
<proteinExistence type="predicted"/>
<dbReference type="PANTHER" id="PTHR40045:SF1">
    <property type="entry name" value="YQCI_YCGG FAMILY PROTEIN"/>
    <property type="match status" value="1"/>
</dbReference>
<dbReference type="EMBL" id="JBHLTG010000003">
    <property type="protein sequence ID" value="MFC0679371.1"/>
    <property type="molecule type" value="Genomic_DNA"/>
</dbReference>